<dbReference type="EMBL" id="JACHWB010000001">
    <property type="protein sequence ID" value="MBB3018024.1"/>
    <property type="molecule type" value="Genomic_DNA"/>
</dbReference>
<sequence length="240" mass="26183">MALIETRDLSRVYDLDAGRVVALDGVSLDIDQGDFVAVMGPSGSGKSTFMNLVGCLDRPTGGHYRLAGTAVESLDADGLARLRNREIGFVFQQFNLLPRVDALGNVELPMIYAGFDRRTRRECALQALGRVGLADRAHHRPMQLSGGQQQRVAIARALVNSPSLLLADEPTGALDSRTANEIMALFQELNREGVTIVLVTHDAEVGRHAHRLVRFRDGHVTEDHHQTPVDARDLASEAAE</sequence>
<dbReference type="GO" id="GO:0016887">
    <property type="term" value="F:ATP hydrolysis activity"/>
    <property type="evidence" value="ECO:0007669"/>
    <property type="project" value="InterPro"/>
</dbReference>
<reference evidence="9 10" key="1">
    <citation type="submission" date="2020-08" db="EMBL/GenBank/DDBJ databases">
        <title>The Agave Microbiome: Exploring the role of microbial communities in plant adaptations to desert environments.</title>
        <authorList>
            <person name="Partida-Martinez L.P."/>
        </authorList>
    </citation>
    <scope>NUCLEOTIDE SEQUENCE [LARGE SCALE GENOMIC DNA]</scope>
    <source>
        <strain evidence="9 10">AT3.9</strain>
    </source>
</reference>
<keyword evidence="2" id="KW-0472">Membrane</keyword>
<dbReference type="InterPro" id="IPR015854">
    <property type="entry name" value="ABC_transpr_LolD-like"/>
</dbReference>
<evidence type="ECO:0000256" key="6">
    <source>
        <dbReference type="ARBA" id="ARBA00038388"/>
    </source>
</evidence>
<keyword evidence="1" id="KW-0813">Transport</keyword>
<evidence type="ECO:0000259" key="8">
    <source>
        <dbReference type="PROSITE" id="PS50893"/>
    </source>
</evidence>
<comment type="caution">
    <text evidence="9">The sequence shown here is derived from an EMBL/GenBank/DDBJ whole genome shotgun (WGS) entry which is preliminary data.</text>
</comment>
<keyword evidence="10" id="KW-1185">Reference proteome</keyword>
<evidence type="ECO:0000256" key="3">
    <source>
        <dbReference type="ARBA" id="ARBA00022741"/>
    </source>
</evidence>
<keyword evidence="5" id="KW-1278">Translocase</keyword>
<name>A0A7W4VIX4_9HYPH</name>
<keyword evidence="4 9" id="KW-0067">ATP-binding</keyword>
<keyword evidence="3" id="KW-0547">Nucleotide-binding</keyword>
<dbReference type="Gene3D" id="3.40.50.300">
    <property type="entry name" value="P-loop containing nucleotide triphosphate hydrolases"/>
    <property type="match status" value="1"/>
</dbReference>
<dbReference type="InterPro" id="IPR003439">
    <property type="entry name" value="ABC_transporter-like_ATP-bd"/>
</dbReference>
<dbReference type="GO" id="GO:0005886">
    <property type="term" value="C:plasma membrane"/>
    <property type="evidence" value="ECO:0007669"/>
    <property type="project" value="TreeGrafter"/>
</dbReference>
<organism evidence="9 10">
    <name type="scientific">Microvirga lupini</name>
    <dbReference type="NCBI Taxonomy" id="420324"/>
    <lineage>
        <taxon>Bacteria</taxon>
        <taxon>Pseudomonadati</taxon>
        <taxon>Pseudomonadota</taxon>
        <taxon>Alphaproteobacteria</taxon>
        <taxon>Hyphomicrobiales</taxon>
        <taxon>Methylobacteriaceae</taxon>
        <taxon>Microvirga</taxon>
    </lineage>
</organism>
<evidence type="ECO:0000256" key="7">
    <source>
        <dbReference type="SAM" id="MobiDB-lite"/>
    </source>
</evidence>
<protein>
    <submittedName>
        <fullName evidence="9">Putative ABC transport system ATP-binding protein</fullName>
    </submittedName>
</protein>
<feature type="domain" description="ABC transporter" evidence="8">
    <location>
        <begin position="4"/>
        <end position="238"/>
    </location>
</feature>
<comment type="similarity">
    <text evidence="6">Belongs to the ABC transporter superfamily. Macrolide exporter (TC 3.A.1.122) family.</text>
</comment>
<evidence type="ECO:0000313" key="9">
    <source>
        <dbReference type="EMBL" id="MBB3018024.1"/>
    </source>
</evidence>
<dbReference type="PROSITE" id="PS00211">
    <property type="entry name" value="ABC_TRANSPORTER_1"/>
    <property type="match status" value="1"/>
</dbReference>
<dbReference type="PANTHER" id="PTHR24220">
    <property type="entry name" value="IMPORT ATP-BINDING PROTEIN"/>
    <property type="match status" value="1"/>
</dbReference>
<accession>A0A7W4VIX4</accession>
<feature type="region of interest" description="Disordered" evidence="7">
    <location>
        <begin position="219"/>
        <end position="240"/>
    </location>
</feature>
<dbReference type="InterPro" id="IPR027417">
    <property type="entry name" value="P-loop_NTPase"/>
</dbReference>
<dbReference type="InterPro" id="IPR017871">
    <property type="entry name" value="ABC_transporter-like_CS"/>
</dbReference>
<dbReference type="GO" id="GO:0022857">
    <property type="term" value="F:transmembrane transporter activity"/>
    <property type="evidence" value="ECO:0007669"/>
    <property type="project" value="TreeGrafter"/>
</dbReference>
<dbReference type="Proteomes" id="UP000532010">
    <property type="component" value="Unassembled WGS sequence"/>
</dbReference>
<dbReference type="SUPFAM" id="SSF52540">
    <property type="entry name" value="P-loop containing nucleoside triphosphate hydrolases"/>
    <property type="match status" value="1"/>
</dbReference>
<evidence type="ECO:0000256" key="2">
    <source>
        <dbReference type="ARBA" id="ARBA00022519"/>
    </source>
</evidence>
<dbReference type="Pfam" id="PF00005">
    <property type="entry name" value="ABC_tran"/>
    <property type="match status" value="1"/>
</dbReference>
<keyword evidence="2" id="KW-1003">Cell membrane</keyword>
<evidence type="ECO:0000313" key="10">
    <source>
        <dbReference type="Proteomes" id="UP000532010"/>
    </source>
</evidence>
<evidence type="ECO:0000256" key="1">
    <source>
        <dbReference type="ARBA" id="ARBA00022448"/>
    </source>
</evidence>
<keyword evidence="2" id="KW-0997">Cell inner membrane</keyword>
<dbReference type="FunFam" id="3.40.50.300:FF:000032">
    <property type="entry name" value="Export ABC transporter ATP-binding protein"/>
    <property type="match status" value="1"/>
</dbReference>
<dbReference type="InterPro" id="IPR003593">
    <property type="entry name" value="AAA+_ATPase"/>
</dbReference>
<dbReference type="AlphaFoldDB" id="A0A7W4VIX4"/>
<dbReference type="RefSeq" id="WP_183447782.1">
    <property type="nucleotide sequence ID" value="NZ_JACHWB010000001.1"/>
</dbReference>
<dbReference type="GO" id="GO:0005524">
    <property type="term" value="F:ATP binding"/>
    <property type="evidence" value="ECO:0007669"/>
    <property type="project" value="UniProtKB-KW"/>
</dbReference>
<dbReference type="PROSITE" id="PS50893">
    <property type="entry name" value="ABC_TRANSPORTER_2"/>
    <property type="match status" value="1"/>
</dbReference>
<evidence type="ECO:0000256" key="4">
    <source>
        <dbReference type="ARBA" id="ARBA00022840"/>
    </source>
</evidence>
<dbReference type="CDD" id="cd03255">
    <property type="entry name" value="ABC_MJ0796_LolCDE_FtsE"/>
    <property type="match status" value="1"/>
</dbReference>
<dbReference type="PANTHER" id="PTHR24220:SF86">
    <property type="entry name" value="ABC TRANSPORTER ABCH.1"/>
    <property type="match status" value="1"/>
</dbReference>
<proteinExistence type="inferred from homology"/>
<dbReference type="InterPro" id="IPR017911">
    <property type="entry name" value="MacB-like_ATP-bd"/>
</dbReference>
<evidence type="ECO:0000256" key="5">
    <source>
        <dbReference type="ARBA" id="ARBA00022967"/>
    </source>
</evidence>
<dbReference type="SMART" id="SM00382">
    <property type="entry name" value="AAA"/>
    <property type="match status" value="1"/>
</dbReference>
<dbReference type="GO" id="GO:0098796">
    <property type="term" value="C:membrane protein complex"/>
    <property type="evidence" value="ECO:0007669"/>
    <property type="project" value="UniProtKB-ARBA"/>
</dbReference>
<gene>
    <name evidence="9" type="ORF">FHR70_001064</name>
</gene>